<dbReference type="InterPro" id="IPR017895">
    <property type="entry name" value="HTH_IS408/IS1162_type"/>
</dbReference>
<name>A0A451A4R1_9GAMM</name>
<organism evidence="2">
    <name type="scientific">Candidatus Kentrum sp. TC</name>
    <dbReference type="NCBI Taxonomy" id="2126339"/>
    <lineage>
        <taxon>Bacteria</taxon>
        <taxon>Pseudomonadati</taxon>
        <taxon>Pseudomonadota</taxon>
        <taxon>Gammaproteobacteria</taxon>
        <taxon>Candidatus Kentrum</taxon>
    </lineage>
</organism>
<feature type="domain" description="HTH IS408-type" evidence="1">
    <location>
        <begin position="4"/>
        <end position="100"/>
    </location>
</feature>
<dbReference type="Gene3D" id="1.10.10.60">
    <property type="entry name" value="Homeodomain-like"/>
    <property type="match status" value="1"/>
</dbReference>
<proteinExistence type="predicted"/>
<protein>
    <recommendedName>
        <fullName evidence="1">HTH IS408-type domain-containing protein</fullName>
    </recommendedName>
</protein>
<dbReference type="EMBL" id="CAADFW010000052">
    <property type="protein sequence ID" value="VFK61008.1"/>
    <property type="molecule type" value="Genomic_DNA"/>
</dbReference>
<gene>
    <name evidence="2" type="ORF">BECKTC1821F_GA0114240_105211</name>
</gene>
<evidence type="ECO:0000313" key="2">
    <source>
        <dbReference type="EMBL" id="VFK61008.1"/>
    </source>
</evidence>
<evidence type="ECO:0000259" key="1">
    <source>
        <dbReference type="PROSITE" id="PS50532"/>
    </source>
</evidence>
<accession>A0A451A4R1</accession>
<dbReference type="AlphaFoldDB" id="A0A451A4R1"/>
<sequence length="100" mass="10932">MRKIIEVLRLHFEAGLEQRKIAQALRISKGAVGNYLNLARANGLSWPLPQDMDEEKLEQLVSFTAIIATFIGIGQISKNAACASAIGSERSFSSMIAAQR</sequence>
<reference evidence="2" key="1">
    <citation type="submission" date="2019-02" db="EMBL/GenBank/DDBJ databases">
        <authorList>
            <person name="Gruber-Vodicka R. H."/>
            <person name="Seah K. B. B."/>
        </authorList>
    </citation>
    <scope>NUCLEOTIDE SEQUENCE</scope>
    <source>
        <strain evidence="2">BECK_BZ126</strain>
    </source>
</reference>
<dbReference type="PROSITE" id="PS50532">
    <property type="entry name" value="HTH_IS408"/>
    <property type="match status" value="1"/>
</dbReference>